<dbReference type="PANTHER" id="PTHR11142:SF0">
    <property type="entry name" value="TRNA PSEUDOURIDINE SYNTHASE-LIKE 1"/>
    <property type="match status" value="1"/>
</dbReference>
<dbReference type="AlphaFoldDB" id="A0A934KEU5"/>
<reference evidence="9 10" key="1">
    <citation type="submission" date="2020-10" db="EMBL/GenBank/DDBJ databases">
        <title>Ca. Dormibacterota MAGs.</title>
        <authorList>
            <person name="Montgomery K."/>
        </authorList>
    </citation>
    <scope>NUCLEOTIDE SEQUENCE [LARGE SCALE GENOMIC DNA]</scope>
    <source>
        <strain evidence="9">Mitchell_Peninsula_5</strain>
    </source>
</reference>
<comment type="function">
    <text evidence="4">Formation of pseudouridine at positions 38, 39 and 40 in the anticodon stem and loop of transfer RNAs.</text>
</comment>
<evidence type="ECO:0000256" key="7">
    <source>
        <dbReference type="RuleBase" id="RU003792"/>
    </source>
</evidence>
<comment type="caution">
    <text evidence="4">Lacks conserved residue(s) required for the propagation of feature annotation.</text>
</comment>
<dbReference type="FunFam" id="3.30.70.580:FF:000001">
    <property type="entry name" value="tRNA pseudouridine synthase A"/>
    <property type="match status" value="1"/>
</dbReference>
<feature type="domain" description="Pseudouridine synthase I TruA alpha/beta" evidence="8">
    <location>
        <begin position="9"/>
        <end position="104"/>
    </location>
</feature>
<dbReference type="GO" id="GO:0003723">
    <property type="term" value="F:RNA binding"/>
    <property type="evidence" value="ECO:0007669"/>
    <property type="project" value="InterPro"/>
</dbReference>
<dbReference type="Gene3D" id="3.30.70.660">
    <property type="entry name" value="Pseudouridine synthase I, catalytic domain, C-terminal subdomain"/>
    <property type="match status" value="1"/>
</dbReference>
<accession>A0A934KEU5</accession>
<feature type="binding site" evidence="4 6">
    <location>
        <position position="110"/>
    </location>
    <ligand>
        <name>substrate</name>
    </ligand>
</feature>
<keyword evidence="3 4" id="KW-0413">Isomerase</keyword>
<dbReference type="GO" id="GO:0160147">
    <property type="term" value="F:tRNA pseudouridine(38-40) synthase activity"/>
    <property type="evidence" value="ECO:0007669"/>
    <property type="project" value="UniProtKB-EC"/>
</dbReference>
<dbReference type="Gene3D" id="3.30.70.580">
    <property type="entry name" value="Pseudouridine synthase I, catalytic domain, N-terminal subdomain"/>
    <property type="match status" value="1"/>
</dbReference>
<dbReference type="InterPro" id="IPR020103">
    <property type="entry name" value="PsdUridine_synth_cat_dom_sf"/>
</dbReference>
<dbReference type="InterPro" id="IPR020094">
    <property type="entry name" value="TruA/RsuA/RluB/E/F_N"/>
</dbReference>
<evidence type="ECO:0000256" key="1">
    <source>
        <dbReference type="ARBA" id="ARBA00009375"/>
    </source>
</evidence>
<comment type="subunit">
    <text evidence="4">Homodimer.</text>
</comment>
<comment type="caution">
    <text evidence="9">The sequence shown here is derived from an EMBL/GenBank/DDBJ whole genome shotgun (WGS) entry which is preliminary data.</text>
</comment>
<evidence type="ECO:0000313" key="10">
    <source>
        <dbReference type="Proteomes" id="UP000614410"/>
    </source>
</evidence>
<evidence type="ECO:0000256" key="5">
    <source>
        <dbReference type="PIRSR" id="PIRSR001430-1"/>
    </source>
</evidence>
<dbReference type="InterPro" id="IPR001406">
    <property type="entry name" value="PsdUridine_synth_TruA"/>
</dbReference>
<organism evidence="9 10">
    <name type="scientific">Candidatus Amunia macphersoniae</name>
    <dbReference type="NCBI Taxonomy" id="3127014"/>
    <lineage>
        <taxon>Bacteria</taxon>
        <taxon>Bacillati</taxon>
        <taxon>Candidatus Dormiibacterota</taxon>
        <taxon>Candidatus Dormibacteria</taxon>
        <taxon>Candidatus Aeolococcales</taxon>
        <taxon>Candidatus Aeolococcaceae</taxon>
        <taxon>Candidatus Amunia</taxon>
    </lineage>
</organism>
<dbReference type="HAMAP" id="MF_00171">
    <property type="entry name" value="TruA"/>
    <property type="match status" value="1"/>
</dbReference>
<dbReference type="InterPro" id="IPR020095">
    <property type="entry name" value="PsdUridine_synth_TruA_C"/>
</dbReference>
<dbReference type="CDD" id="cd02570">
    <property type="entry name" value="PseudoU_synth_EcTruA"/>
    <property type="match status" value="1"/>
</dbReference>
<proteinExistence type="inferred from homology"/>
<dbReference type="GO" id="GO:0031119">
    <property type="term" value="P:tRNA pseudouridine synthesis"/>
    <property type="evidence" value="ECO:0007669"/>
    <property type="project" value="UniProtKB-UniRule"/>
</dbReference>
<dbReference type="NCBIfam" id="TIGR00071">
    <property type="entry name" value="hisT_truA"/>
    <property type="match status" value="1"/>
</dbReference>
<evidence type="ECO:0000256" key="2">
    <source>
        <dbReference type="ARBA" id="ARBA00022694"/>
    </source>
</evidence>
<dbReference type="InterPro" id="IPR020097">
    <property type="entry name" value="PsdUridine_synth_TruA_a/b_dom"/>
</dbReference>
<protein>
    <recommendedName>
        <fullName evidence="4">tRNA pseudouridine synthase A</fullName>
        <ecNumber evidence="4">5.4.99.12</ecNumber>
    </recommendedName>
    <alternativeName>
        <fullName evidence="4">tRNA pseudouridine(38-40) synthase</fullName>
    </alternativeName>
    <alternativeName>
        <fullName evidence="4">tRNA pseudouridylate synthase I</fullName>
    </alternativeName>
    <alternativeName>
        <fullName evidence="4">tRNA-uridine isomerase I</fullName>
    </alternativeName>
</protein>
<dbReference type="PANTHER" id="PTHR11142">
    <property type="entry name" value="PSEUDOURIDYLATE SYNTHASE"/>
    <property type="match status" value="1"/>
</dbReference>
<name>A0A934KEU5_9BACT</name>
<evidence type="ECO:0000313" key="9">
    <source>
        <dbReference type="EMBL" id="MBJ7610003.1"/>
    </source>
</evidence>
<comment type="catalytic activity">
    <reaction evidence="4 7">
        <text>uridine(38/39/40) in tRNA = pseudouridine(38/39/40) in tRNA</text>
        <dbReference type="Rhea" id="RHEA:22376"/>
        <dbReference type="Rhea" id="RHEA-COMP:10085"/>
        <dbReference type="Rhea" id="RHEA-COMP:10087"/>
        <dbReference type="ChEBI" id="CHEBI:65314"/>
        <dbReference type="ChEBI" id="CHEBI:65315"/>
        <dbReference type="EC" id="5.4.99.12"/>
    </reaction>
</comment>
<dbReference type="EMBL" id="JAEKNN010000054">
    <property type="protein sequence ID" value="MBJ7610003.1"/>
    <property type="molecule type" value="Genomic_DNA"/>
</dbReference>
<dbReference type="SUPFAM" id="SSF55120">
    <property type="entry name" value="Pseudouridine synthase"/>
    <property type="match status" value="1"/>
</dbReference>
<feature type="active site" description="Nucleophile" evidence="4 5">
    <location>
        <position position="52"/>
    </location>
</feature>
<comment type="similarity">
    <text evidence="1 4 7">Belongs to the tRNA pseudouridine synthase TruA family.</text>
</comment>
<dbReference type="EC" id="5.4.99.12" evidence="4"/>
<keyword evidence="2 4" id="KW-0819">tRNA processing</keyword>
<evidence type="ECO:0000256" key="3">
    <source>
        <dbReference type="ARBA" id="ARBA00023235"/>
    </source>
</evidence>
<evidence type="ECO:0000259" key="8">
    <source>
        <dbReference type="Pfam" id="PF01416"/>
    </source>
</evidence>
<sequence length="265" mass="28337">MTTLRLVLEYDGTDFHGWQSQPSARTVEGVLRSALEQVTGESPRLTAAGRTDAGAHSHGQVVGVRLEHQWEPQPLATALNAVLPADAAVRGAAQAVDTFHARFDATSRTYRYLVMPRRERSPLLRRYAWQVGGELDDAAMRRAAALLRGTHDFAAFGRSPRPGGGTVRTVQHVGVRRIAPLEDPATPVLVIEVSADAFLYGMMRGFAGALVAVGRGRRSVDELAGMLADPSCGRTVTVAPARGLHQWAVTYPAAPPAALASETSA</sequence>
<dbReference type="Proteomes" id="UP000614410">
    <property type="component" value="Unassembled WGS sequence"/>
</dbReference>
<dbReference type="PIRSF" id="PIRSF001430">
    <property type="entry name" value="tRNA_psdUrid_synth"/>
    <property type="match status" value="1"/>
</dbReference>
<feature type="domain" description="Pseudouridine synthase I TruA alpha/beta" evidence="8">
    <location>
        <begin position="143"/>
        <end position="252"/>
    </location>
</feature>
<dbReference type="Pfam" id="PF01416">
    <property type="entry name" value="PseudoU_synth_1"/>
    <property type="match status" value="2"/>
</dbReference>
<evidence type="ECO:0000256" key="6">
    <source>
        <dbReference type="PIRSR" id="PIRSR001430-2"/>
    </source>
</evidence>
<gene>
    <name evidence="4 9" type="primary">truA</name>
    <name evidence="9" type="ORF">JF887_11330</name>
</gene>
<evidence type="ECO:0000256" key="4">
    <source>
        <dbReference type="HAMAP-Rule" id="MF_00171"/>
    </source>
</evidence>